<evidence type="ECO:0000313" key="1">
    <source>
        <dbReference type="EMBL" id="TCN48073.1"/>
    </source>
</evidence>
<name>A0A4R2D2P3_SHIGR</name>
<keyword evidence="2" id="KW-1185">Reference proteome</keyword>
<dbReference type="Proteomes" id="UP000295351">
    <property type="component" value="Unassembled WGS sequence"/>
</dbReference>
<evidence type="ECO:0000313" key="2">
    <source>
        <dbReference type="Proteomes" id="UP000295351"/>
    </source>
</evidence>
<dbReference type="AlphaFoldDB" id="A0A4R2D2P3"/>
<proteinExistence type="predicted"/>
<dbReference type="RefSeq" id="WP_133033411.1">
    <property type="nucleotide sequence ID" value="NZ_BAABEI010000012.1"/>
</dbReference>
<sequence>MAKPTIPRPDNRYAMREDGTGMWAVYDIFTGLTAEVNSIPQDGLDIEQADDLVDLLNAEYIARRKGTTH</sequence>
<accession>A0A4R2D2P3</accession>
<comment type="caution">
    <text evidence="1">The sequence shown here is derived from an EMBL/GenBank/DDBJ whole genome shotgun (WGS) entry which is preliminary data.</text>
</comment>
<organism evidence="1 2">
    <name type="scientific">Shinella granuli</name>
    <dbReference type="NCBI Taxonomy" id="323621"/>
    <lineage>
        <taxon>Bacteria</taxon>
        <taxon>Pseudomonadati</taxon>
        <taxon>Pseudomonadota</taxon>
        <taxon>Alphaproteobacteria</taxon>
        <taxon>Hyphomicrobiales</taxon>
        <taxon>Rhizobiaceae</taxon>
        <taxon>Shinella</taxon>
    </lineage>
</organism>
<protein>
    <submittedName>
        <fullName evidence="1">Uncharacterized protein</fullName>
    </submittedName>
</protein>
<dbReference type="EMBL" id="SLVX01000002">
    <property type="protein sequence ID" value="TCN48073.1"/>
    <property type="molecule type" value="Genomic_DNA"/>
</dbReference>
<gene>
    <name evidence="1" type="ORF">EV665_102602</name>
</gene>
<reference evidence="1 2" key="1">
    <citation type="submission" date="2019-03" db="EMBL/GenBank/DDBJ databases">
        <title>Genomic Encyclopedia of Type Strains, Phase IV (KMG-IV): sequencing the most valuable type-strain genomes for metagenomic binning, comparative biology and taxonomic classification.</title>
        <authorList>
            <person name="Goeker M."/>
        </authorList>
    </citation>
    <scope>NUCLEOTIDE SEQUENCE [LARGE SCALE GENOMIC DNA]</scope>
    <source>
        <strain evidence="1 2">DSM 18401</strain>
    </source>
</reference>